<comment type="cofactor">
    <cofactor evidence="1">
        <name>Mn(2+)</name>
        <dbReference type="ChEBI" id="CHEBI:29035"/>
    </cofactor>
</comment>
<reference evidence="10 11" key="1">
    <citation type="submission" date="2019-03" db="EMBL/GenBank/DDBJ databases">
        <title>Single cell metagenomics reveals metabolic interactions within the superorganism composed of flagellate Streblomastix strix and complex community of Bacteroidetes bacteria on its surface.</title>
        <authorList>
            <person name="Treitli S.C."/>
            <person name="Kolisko M."/>
            <person name="Husnik F."/>
            <person name="Keeling P."/>
            <person name="Hampl V."/>
        </authorList>
    </citation>
    <scope>NUCLEOTIDE SEQUENCE [LARGE SCALE GENOMIC DNA]</scope>
    <source>
        <strain evidence="10">ST1C</strain>
    </source>
</reference>
<keyword evidence="4" id="KW-0479">Metal-binding</keyword>
<accession>A0A5J4T9W7</accession>
<evidence type="ECO:0000256" key="1">
    <source>
        <dbReference type="ARBA" id="ARBA00001936"/>
    </source>
</evidence>
<dbReference type="Pfam" id="PF00481">
    <property type="entry name" value="PP2C"/>
    <property type="match status" value="2"/>
</dbReference>
<dbReference type="InterPro" id="IPR015655">
    <property type="entry name" value="PP2C"/>
</dbReference>
<dbReference type="Proteomes" id="UP000324800">
    <property type="component" value="Unassembled WGS sequence"/>
</dbReference>
<evidence type="ECO:0000256" key="7">
    <source>
        <dbReference type="ARBA" id="ARBA00022912"/>
    </source>
</evidence>
<gene>
    <name evidence="10" type="ORF">EZS28_049269</name>
</gene>
<dbReference type="OrthoDB" id="10264738at2759"/>
<evidence type="ECO:0000256" key="3">
    <source>
        <dbReference type="ARBA" id="ARBA00013081"/>
    </source>
</evidence>
<dbReference type="GO" id="GO:0004722">
    <property type="term" value="F:protein serine/threonine phosphatase activity"/>
    <property type="evidence" value="ECO:0007669"/>
    <property type="project" value="UniProtKB-EC"/>
</dbReference>
<evidence type="ECO:0000313" key="10">
    <source>
        <dbReference type="EMBL" id="KAA6355204.1"/>
    </source>
</evidence>
<organism evidence="10 11">
    <name type="scientific">Streblomastix strix</name>
    <dbReference type="NCBI Taxonomy" id="222440"/>
    <lineage>
        <taxon>Eukaryota</taxon>
        <taxon>Metamonada</taxon>
        <taxon>Preaxostyla</taxon>
        <taxon>Oxymonadida</taxon>
        <taxon>Streblomastigidae</taxon>
        <taxon>Streblomastix</taxon>
    </lineage>
</organism>
<evidence type="ECO:0000256" key="6">
    <source>
        <dbReference type="ARBA" id="ARBA00022842"/>
    </source>
</evidence>
<dbReference type="PANTHER" id="PTHR13832">
    <property type="entry name" value="PROTEIN PHOSPHATASE 2C"/>
    <property type="match status" value="1"/>
</dbReference>
<evidence type="ECO:0000313" key="11">
    <source>
        <dbReference type="Proteomes" id="UP000324800"/>
    </source>
</evidence>
<dbReference type="InterPro" id="IPR001932">
    <property type="entry name" value="PPM-type_phosphatase-like_dom"/>
</dbReference>
<dbReference type="SMART" id="SM00332">
    <property type="entry name" value="PP2Cc"/>
    <property type="match status" value="1"/>
</dbReference>
<comment type="similarity">
    <text evidence="2">Belongs to the PP2C family.</text>
</comment>
<comment type="caution">
    <text evidence="10">The sequence shown here is derived from an EMBL/GenBank/DDBJ whole genome shotgun (WGS) entry which is preliminary data.</text>
</comment>
<protein>
    <recommendedName>
        <fullName evidence="3">protein-serine/threonine phosphatase</fullName>
        <ecNumber evidence="3">3.1.3.16</ecNumber>
    </recommendedName>
</protein>
<name>A0A5J4T9W7_9EUKA</name>
<dbReference type="SUPFAM" id="SSF81606">
    <property type="entry name" value="PP2C-like"/>
    <property type="match status" value="1"/>
</dbReference>
<evidence type="ECO:0000256" key="2">
    <source>
        <dbReference type="ARBA" id="ARBA00006702"/>
    </source>
</evidence>
<dbReference type="GO" id="GO:0046872">
    <property type="term" value="F:metal ion binding"/>
    <property type="evidence" value="ECO:0007669"/>
    <property type="project" value="UniProtKB-KW"/>
</dbReference>
<dbReference type="PANTHER" id="PTHR13832:SF803">
    <property type="entry name" value="PROTEIN PHOSPHATASE 1G"/>
    <property type="match status" value="1"/>
</dbReference>
<evidence type="ECO:0000256" key="8">
    <source>
        <dbReference type="ARBA" id="ARBA00023211"/>
    </source>
</evidence>
<feature type="domain" description="PPM-type phosphatase" evidence="9">
    <location>
        <begin position="1"/>
        <end position="286"/>
    </location>
</feature>
<dbReference type="AlphaFoldDB" id="A0A5J4T9W7"/>
<proteinExistence type="inferred from homology"/>
<keyword evidence="7" id="KW-0904">Protein phosphatase</keyword>
<dbReference type="PROSITE" id="PS51746">
    <property type="entry name" value="PPM_2"/>
    <property type="match status" value="1"/>
</dbReference>
<keyword evidence="8" id="KW-0464">Manganese</keyword>
<keyword evidence="5" id="KW-0378">Hydrolase</keyword>
<dbReference type="CDD" id="cd00143">
    <property type="entry name" value="PP2Cc"/>
    <property type="match status" value="1"/>
</dbReference>
<dbReference type="Gene3D" id="3.60.40.10">
    <property type="entry name" value="PPM-type phosphatase domain"/>
    <property type="match status" value="1"/>
</dbReference>
<dbReference type="EMBL" id="SNRW01034994">
    <property type="protein sequence ID" value="KAA6355204.1"/>
    <property type="molecule type" value="Genomic_DNA"/>
</dbReference>
<evidence type="ECO:0000256" key="4">
    <source>
        <dbReference type="ARBA" id="ARBA00022723"/>
    </source>
</evidence>
<dbReference type="InterPro" id="IPR036457">
    <property type="entry name" value="PPM-type-like_dom_sf"/>
</dbReference>
<feature type="non-terminal residue" evidence="10">
    <location>
        <position position="286"/>
    </location>
</feature>
<sequence length="286" mass="31982">CGIYGVFDGHRGPQAANFIAAHYVDAFLVTAYLKYIEHVTKSYSNQQQIPGSSNSLNAAQDAVDRNLPLLSIVMRDTFDRLNRRMRQCDILDGSCAIISIVTPQKIFVANVGDSRAVLVSRFVHNSMRYDPGRNEINQQLNGKQITITPSSCVRHPIFPIHKQIALVGKPLTIDNKPQLKRELQYIKRVDGFVSLEKRVNGILAVARSLGDFIHSPAVSADPDLYSYQIHRWSGLHIGPQTGITKEETQIQTQQSDQYSKMPSQNTVVDQSLAPILDQWLADPAPY</sequence>
<evidence type="ECO:0000256" key="5">
    <source>
        <dbReference type="ARBA" id="ARBA00022801"/>
    </source>
</evidence>
<evidence type="ECO:0000259" key="9">
    <source>
        <dbReference type="PROSITE" id="PS51746"/>
    </source>
</evidence>
<dbReference type="EC" id="3.1.3.16" evidence="3"/>
<feature type="non-terminal residue" evidence="10">
    <location>
        <position position="1"/>
    </location>
</feature>
<keyword evidence="6" id="KW-0460">Magnesium</keyword>